<feature type="signal peptide" evidence="1">
    <location>
        <begin position="1"/>
        <end position="20"/>
    </location>
</feature>
<dbReference type="RefSeq" id="WP_090364135.1">
    <property type="nucleotide sequence ID" value="NZ_FNEM01000004.1"/>
</dbReference>
<name>A0A1G8QC57_9GAMM</name>
<keyword evidence="3" id="KW-1185">Reference proteome</keyword>
<evidence type="ECO:0000256" key="1">
    <source>
        <dbReference type="SAM" id="SignalP"/>
    </source>
</evidence>
<sequence>MRFQLSVVALALANLGMAQAAGFDLNQANTQGVDKSRWNCSRCSVPHASGELGVSVVGTDADDPRAANRLGEESDLVAALQADLLYTSKDDGRLRVQADDLGMETGAAEIRFDNDQVGVHAGYRSNLQVDSGHAQTRYGLSGNDLVDSGELRTTELSKKRESWLLGAQYKGDHWRSFIDYEYQSKTGQQAGSTALLKSPVNIVKPIDHTTQKLKAGAELSGARWLAGLSYQGSLFDNGHDALYNGERGALTALEPGNEAHQLLASGQYRWQRSILSGRLVKGWQYQNEDYVDTLGVPPGITHLNGEVETWDANLKLTTRVSRDLRVNLKADYRDRDNKTPVQLFSTVAYDPNSGQATANVPLDSGRHAYLLDGNYRLAKGLRLSGGYQRVELERSNTVREQTDEDRLFARLSYSALANWAFSVEGELGRRDGSRYDATAATSSEDNPLLRKYHLADRDRNQVEVKVSHTPLANLGLELSYRYARDDYDASELGLTESTDNGYDLSLSYHPTSNTELYLFGGQQWIDASQAGSQGFVSPDWLGDTEDSFSHIGGGAVYSGLIQDRLSLGLDYQYSESQSDTQVTGPVSGQSPYGDYTAWSHNVTLYANYRLSKRARLRADYRYERYYDTDYADVAPGAIPGLVTLGEMGANYNAHQLMLTLSYAL</sequence>
<dbReference type="Pfam" id="PF11854">
    <property type="entry name" value="MtrB_PioB"/>
    <property type="match status" value="1"/>
</dbReference>
<dbReference type="InterPro" id="IPR023614">
    <property type="entry name" value="Porin_dom_sf"/>
</dbReference>
<dbReference type="Proteomes" id="UP000199527">
    <property type="component" value="Unassembled WGS sequence"/>
</dbReference>
<proteinExistence type="predicted"/>
<reference evidence="3" key="1">
    <citation type="submission" date="2016-10" db="EMBL/GenBank/DDBJ databases">
        <authorList>
            <person name="Varghese N."/>
            <person name="Submissions S."/>
        </authorList>
    </citation>
    <scope>NUCLEOTIDE SEQUENCE [LARGE SCALE GENOMIC DNA]</scope>
    <source>
        <strain evidence="3">DSM 23317</strain>
    </source>
</reference>
<dbReference type="AlphaFoldDB" id="A0A1G8QC57"/>
<keyword evidence="1" id="KW-0732">Signal</keyword>
<organism evidence="2 3">
    <name type="scientific">Ferrimonas sediminum</name>
    <dbReference type="NCBI Taxonomy" id="718193"/>
    <lineage>
        <taxon>Bacteria</taxon>
        <taxon>Pseudomonadati</taxon>
        <taxon>Pseudomonadota</taxon>
        <taxon>Gammaproteobacteria</taxon>
        <taxon>Alteromonadales</taxon>
        <taxon>Ferrimonadaceae</taxon>
        <taxon>Ferrimonas</taxon>
    </lineage>
</organism>
<dbReference type="OrthoDB" id="9146719at2"/>
<dbReference type="NCBIfam" id="TIGR03509">
    <property type="entry name" value="OMP_MtrB_PioB"/>
    <property type="match status" value="1"/>
</dbReference>
<dbReference type="InterPro" id="IPR020016">
    <property type="entry name" value="Decahaem-assoc_OM_MtrB/PioB"/>
</dbReference>
<protein>
    <submittedName>
        <fullName evidence="2">Decaheme-associated outer membrane protein, MtrB/PioB family</fullName>
    </submittedName>
</protein>
<gene>
    <name evidence="2" type="ORF">SAMN04488540_104253</name>
</gene>
<evidence type="ECO:0000313" key="2">
    <source>
        <dbReference type="EMBL" id="SDJ02362.1"/>
    </source>
</evidence>
<dbReference type="Gene3D" id="2.40.160.10">
    <property type="entry name" value="Porin"/>
    <property type="match status" value="1"/>
</dbReference>
<accession>A0A1G8QC57</accession>
<feature type="chain" id="PRO_5011649638" evidence="1">
    <location>
        <begin position="21"/>
        <end position="664"/>
    </location>
</feature>
<dbReference type="EMBL" id="FNEM01000004">
    <property type="protein sequence ID" value="SDJ02362.1"/>
    <property type="molecule type" value="Genomic_DNA"/>
</dbReference>
<dbReference type="SUPFAM" id="SSF56935">
    <property type="entry name" value="Porins"/>
    <property type="match status" value="2"/>
</dbReference>
<evidence type="ECO:0000313" key="3">
    <source>
        <dbReference type="Proteomes" id="UP000199527"/>
    </source>
</evidence>